<dbReference type="InterPro" id="IPR036513">
    <property type="entry name" value="STAS_dom_sf"/>
</dbReference>
<dbReference type="PROSITE" id="PS50801">
    <property type="entry name" value="STAS"/>
    <property type="match status" value="1"/>
</dbReference>
<dbReference type="Gene3D" id="3.30.750.24">
    <property type="entry name" value="STAS domain"/>
    <property type="match status" value="1"/>
</dbReference>
<evidence type="ECO:0000259" key="1">
    <source>
        <dbReference type="PROSITE" id="PS50801"/>
    </source>
</evidence>
<comment type="caution">
    <text evidence="2">The sequence shown here is derived from an EMBL/GenBank/DDBJ whole genome shotgun (WGS) entry which is preliminary data.</text>
</comment>
<feature type="domain" description="STAS" evidence="1">
    <location>
        <begin position="32"/>
        <end position="123"/>
    </location>
</feature>
<proteinExistence type="predicted"/>
<dbReference type="SUPFAM" id="SSF52091">
    <property type="entry name" value="SpoIIaa-like"/>
    <property type="match status" value="1"/>
</dbReference>
<name>A0A4Y3WTQ5_9PSEU</name>
<organism evidence="2 3">
    <name type="scientific">Pseudonocardia hydrocarbonoxydans</name>
    <dbReference type="NCBI Taxonomy" id="76726"/>
    <lineage>
        <taxon>Bacteria</taxon>
        <taxon>Bacillati</taxon>
        <taxon>Actinomycetota</taxon>
        <taxon>Actinomycetes</taxon>
        <taxon>Pseudonocardiales</taxon>
        <taxon>Pseudonocardiaceae</taxon>
        <taxon>Pseudonocardia</taxon>
    </lineage>
</organism>
<evidence type="ECO:0000313" key="2">
    <source>
        <dbReference type="EMBL" id="GEC21129.1"/>
    </source>
</evidence>
<dbReference type="RefSeq" id="WP_141279815.1">
    <property type="nucleotide sequence ID" value="NZ_BAAARZ010000085.1"/>
</dbReference>
<dbReference type="EMBL" id="BJNG01000029">
    <property type="protein sequence ID" value="GEC21129.1"/>
    <property type="molecule type" value="Genomic_DNA"/>
</dbReference>
<evidence type="ECO:0000313" key="3">
    <source>
        <dbReference type="Proteomes" id="UP000320338"/>
    </source>
</evidence>
<dbReference type="InterPro" id="IPR002645">
    <property type="entry name" value="STAS_dom"/>
</dbReference>
<sequence length="135" mass="13860">MSSALTGTHETLGSVRTDELRPAIARIRAAAGPLAGYAVAELGSAVDAALSRLPWGVVVDLRPLDAVGPAGLAMLMRVADAAGELDVGLTLVCPAVVRSALADAGLTEHFELSHDLDAALSTLGVVVRRLPSTRR</sequence>
<gene>
    <name evidence="2" type="ORF">PHY01_34120</name>
</gene>
<dbReference type="Proteomes" id="UP000320338">
    <property type="component" value="Unassembled WGS sequence"/>
</dbReference>
<dbReference type="AlphaFoldDB" id="A0A4Y3WTQ5"/>
<accession>A0A4Y3WTQ5</accession>
<reference evidence="2 3" key="1">
    <citation type="submission" date="2019-06" db="EMBL/GenBank/DDBJ databases">
        <title>Whole genome shotgun sequence of Pseudonocardia hydrocarbonoxydans NBRC 14498.</title>
        <authorList>
            <person name="Hosoyama A."/>
            <person name="Uohara A."/>
            <person name="Ohji S."/>
            <person name="Ichikawa N."/>
        </authorList>
    </citation>
    <scope>NUCLEOTIDE SEQUENCE [LARGE SCALE GENOMIC DNA]</scope>
    <source>
        <strain evidence="2 3">NBRC 14498</strain>
    </source>
</reference>
<keyword evidence="3" id="KW-1185">Reference proteome</keyword>
<protein>
    <recommendedName>
        <fullName evidence="1">STAS domain-containing protein</fullName>
    </recommendedName>
</protein>